<dbReference type="EMBL" id="AVPG01000010">
    <property type="protein sequence ID" value="KGX86882.1"/>
    <property type="molecule type" value="Genomic_DNA"/>
</dbReference>
<dbReference type="RefSeq" id="WP_036834086.1">
    <property type="nucleotide sequence ID" value="NZ_AVPG01000010.1"/>
</dbReference>
<dbReference type="AlphaFoldDB" id="A0A0A5HTC8"/>
<dbReference type="InterPro" id="IPR025627">
    <property type="entry name" value="YfzA"/>
</dbReference>
<keyword evidence="3" id="KW-1185">Reference proteome</keyword>
<comment type="caution">
    <text evidence="2">The sequence shown here is derived from an EMBL/GenBank/DDBJ whole genome shotgun (WGS) entry which is preliminary data.</text>
</comment>
<sequence length="101" mass="11383">MANKKSSVSFLKKAWVSSVGVFVLSQIVFIIFEKTGWTPNYKEFDSGTLFGKILESPIFTDWFAFYEKPHMNLLTVFFAIFFLIPGIIGAIKSAFVAEKAS</sequence>
<reference evidence="2 3" key="1">
    <citation type="submission" date="2013-08" db="EMBL/GenBank/DDBJ databases">
        <authorList>
            <person name="Huang J."/>
            <person name="Wang G."/>
        </authorList>
    </citation>
    <scope>NUCLEOTIDE SEQUENCE [LARGE SCALE GENOMIC DNA]</scope>
    <source>
        <strain evidence="2 3">JSM 072002</strain>
    </source>
</reference>
<protein>
    <recommendedName>
        <fullName evidence="4">YfzA-like protein</fullName>
    </recommendedName>
</protein>
<keyword evidence="1" id="KW-0812">Transmembrane</keyword>
<organism evidence="2 3">
    <name type="scientific">Pontibacillus litoralis JSM 072002</name>
    <dbReference type="NCBI Taxonomy" id="1385512"/>
    <lineage>
        <taxon>Bacteria</taxon>
        <taxon>Bacillati</taxon>
        <taxon>Bacillota</taxon>
        <taxon>Bacilli</taxon>
        <taxon>Bacillales</taxon>
        <taxon>Bacillaceae</taxon>
        <taxon>Pontibacillus</taxon>
    </lineage>
</organism>
<evidence type="ECO:0000256" key="1">
    <source>
        <dbReference type="SAM" id="Phobius"/>
    </source>
</evidence>
<evidence type="ECO:0000313" key="3">
    <source>
        <dbReference type="Proteomes" id="UP000030401"/>
    </source>
</evidence>
<evidence type="ECO:0008006" key="4">
    <source>
        <dbReference type="Google" id="ProtNLM"/>
    </source>
</evidence>
<evidence type="ECO:0000313" key="2">
    <source>
        <dbReference type="EMBL" id="KGX86882.1"/>
    </source>
</evidence>
<dbReference type="Proteomes" id="UP000030401">
    <property type="component" value="Unassembled WGS sequence"/>
</dbReference>
<dbReference type="Pfam" id="PF14118">
    <property type="entry name" value="YfzA"/>
    <property type="match status" value="1"/>
</dbReference>
<keyword evidence="1" id="KW-0472">Membrane</keyword>
<feature type="transmembrane region" description="Helical" evidence="1">
    <location>
        <begin position="14"/>
        <end position="32"/>
    </location>
</feature>
<proteinExistence type="predicted"/>
<accession>A0A0A5HTC8</accession>
<feature type="transmembrane region" description="Helical" evidence="1">
    <location>
        <begin position="71"/>
        <end position="91"/>
    </location>
</feature>
<dbReference type="OrthoDB" id="2638799at2"/>
<gene>
    <name evidence="2" type="ORF">N784_03235</name>
</gene>
<name>A0A0A5HTC8_9BACI</name>
<keyword evidence="1" id="KW-1133">Transmembrane helix</keyword>